<evidence type="ECO:0000313" key="2">
    <source>
        <dbReference type="Proteomes" id="UP001206206"/>
    </source>
</evidence>
<dbReference type="Pfam" id="PF19593">
    <property type="entry name" value="DUF6098"/>
    <property type="match status" value="1"/>
</dbReference>
<dbReference type="EMBL" id="JANFNH010000003">
    <property type="protein sequence ID" value="MCQ4041424.1"/>
    <property type="molecule type" value="Genomic_DNA"/>
</dbReference>
<proteinExistence type="predicted"/>
<gene>
    <name evidence="1" type="ORF">NON19_05125</name>
</gene>
<name>A0ABT1P7S5_9ACTN</name>
<sequence>MGSARGEPLATLMSLDDVADLVQRSQGLYVRWSHDPRADVRQEESVDGLSGVRLPGLSVNALDLEPWWAGHSVRLWVARRLHDYSHLPREQGPGVRPWVLHGEEVGRGPDNEPLVRDARPIAWIDDRVIAEAAEEVARQEGRWGPMRRPPENA</sequence>
<comment type="caution">
    <text evidence="1">The sequence shown here is derived from an EMBL/GenBank/DDBJ whole genome shotgun (WGS) entry which is preliminary data.</text>
</comment>
<evidence type="ECO:0000313" key="1">
    <source>
        <dbReference type="EMBL" id="MCQ4041424.1"/>
    </source>
</evidence>
<accession>A0ABT1P7S5</accession>
<protein>
    <submittedName>
        <fullName evidence="1">DUF6098 family protein</fullName>
    </submittedName>
</protein>
<dbReference type="Proteomes" id="UP001206206">
    <property type="component" value="Unassembled WGS sequence"/>
</dbReference>
<organism evidence="1 2">
    <name type="scientific">Streptantibioticus rubrisoli</name>
    <dbReference type="NCBI Taxonomy" id="1387313"/>
    <lineage>
        <taxon>Bacteria</taxon>
        <taxon>Bacillati</taxon>
        <taxon>Actinomycetota</taxon>
        <taxon>Actinomycetes</taxon>
        <taxon>Kitasatosporales</taxon>
        <taxon>Streptomycetaceae</taxon>
        <taxon>Streptantibioticus</taxon>
    </lineage>
</organism>
<dbReference type="RefSeq" id="WP_255925412.1">
    <property type="nucleotide sequence ID" value="NZ_JANFNH010000003.1"/>
</dbReference>
<keyword evidence="2" id="KW-1185">Reference proteome</keyword>
<dbReference type="InterPro" id="IPR046080">
    <property type="entry name" value="DUF6098"/>
</dbReference>
<reference evidence="1 2" key="1">
    <citation type="submission" date="2022-06" db="EMBL/GenBank/DDBJ databases">
        <title>Draft genome sequence of type strain Streptomyces rubrisoli DSM 42083.</title>
        <authorList>
            <person name="Duangmal K."/>
            <person name="Klaysubun C."/>
        </authorList>
    </citation>
    <scope>NUCLEOTIDE SEQUENCE [LARGE SCALE GENOMIC DNA]</scope>
    <source>
        <strain evidence="1 2">DSM 42083</strain>
    </source>
</reference>